<dbReference type="InterPro" id="IPR029069">
    <property type="entry name" value="HotDog_dom_sf"/>
</dbReference>
<evidence type="ECO:0000256" key="2">
    <source>
        <dbReference type="ARBA" id="ARBA00022801"/>
    </source>
</evidence>
<dbReference type="RefSeq" id="WP_004514040.1">
    <property type="nucleotide sequence ID" value="NC_007517.1"/>
</dbReference>
<keyword evidence="2" id="KW-0378">Hydrolase</keyword>
<dbReference type="PANTHER" id="PTHR31793">
    <property type="entry name" value="4-HYDROXYBENZOYL-COA THIOESTERASE FAMILY MEMBER"/>
    <property type="match status" value="1"/>
</dbReference>
<feature type="domain" description="Thioesterase" evidence="3">
    <location>
        <begin position="44"/>
        <end position="105"/>
    </location>
</feature>
<evidence type="ECO:0000313" key="4">
    <source>
        <dbReference type="EMBL" id="ABB32292.1"/>
    </source>
</evidence>
<dbReference type="Gene3D" id="3.10.129.10">
    <property type="entry name" value="Hotdog Thioesterase"/>
    <property type="match status" value="2"/>
</dbReference>
<dbReference type="CDD" id="cd00586">
    <property type="entry name" value="4HBT"/>
    <property type="match status" value="2"/>
</dbReference>
<organism evidence="4 5">
    <name type="scientific">Geobacter metallireducens (strain ATCC 53774 / DSM 7210 / GS-15)</name>
    <dbReference type="NCBI Taxonomy" id="269799"/>
    <lineage>
        <taxon>Bacteria</taxon>
        <taxon>Pseudomonadati</taxon>
        <taxon>Thermodesulfobacteriota</taxon>
        <taxon>Desulfuromonadia</taxon>
        <taxon>Geobacterales</taxon>
        <taxon>Geobacteraceae</taxon>
        <taxon>Geobacter</taxon>
    </lineage>
</organism>
<dbReference type="HOGENOM" id="CLU_884980_0_0_7"/>
<evidence type="ECO:0000313" key="5">
    <source>
        <dbReference type="Proteomes" id="UP000007073"/>
    </source>
</evidence>
<protein>
    <submittedName>
        <fullName evidence="4">Acyl-CoA thioesterase</fullName>
    </submittedName>
</protein>
<accession>Q39TY2</accession>
<dbReference type="STRING" id="269799.Gmet_2063"/>
<dbReference type="Pfam" id="PF03061">
    <property type="entry name" value="4HBT"/>
    <property type="match status" value="1"/>
</dbReference>
<dbReference type="PANTHER" id="PTHR31793:SF27">
    <property type="entry name" value="NOVEL THIOESTERASE SUPERFAMILY DOMAIN AND SAPOSIN A-TYPE DOMAIN CONTAINING PROTEIN (0610012H03RIK)"/>
    <property type="match status" value="1"/>
</dbReference>
<dbReference type="InterPro" id="IPR006683">
    <property type="entry name" value="Thioestr_dom"/>
</dbReference>
<dbReference type="eggNOG" id="COG0824">
    <property type="taxonomic scope" value="Bacteria"/>
</dbReference>
<dbReference type="Proteomes" id="UP000007073">
    <property type="component" value="Chromosome"/>
</dbReference>
<dbReference type="AlphaFoldDB" id="Q39TY2"/>
<keyword evidence="5" id="KW-1185">Reference proteome</keyword>
<evidence type="ECO:0000259" key="3">
    <source>
        <dbReference type="Pfam" id="PF03061"/>
    </source>
</evidence>
<dbReference type="KEGG" id="gme:Gmet_2063"/>
<dbReference type="SUPFAM" id="SSF54637">
    <property type="entry name" value="Thioesterase/thiol ester dehydrase-isomerase"/>
    <property type="match status" value="2"/>
</dbReference>
<dbReference type="InterPro" id="IPR050563">
    <property type="entry name" value="4-hydroxybenzoyl-CoA_TE"/>
</dbReference>
<gene>
    <name evidence="4" type="ordered locus">Gmet_2063</name>
</gene>
<comment type="similarity">
    <text evidence="1">Belongs to the 4-hydroxybenzoyl-CoA thioesterase family.</text>
</comment>
<reference evidence="4 5" key="1">
    <citation type="submission" date="2005-10" db="EMBL/GenBank/DDBJ databases">
        <title>Complete sequence of Geobacter metallireducens GS-15.</title>
        <authorList>
            <consortium name="US DOE Joint Genome Institute"/>
            <person name="Copeland A."/>
            <person name="Lucas S."/>
            <person name="Lapidus A."/>
            <person name="Barry K."/>
            <person name="Detter J.C."/>
            <person name="Glavina T."/>
            <person name="Hammon N."/>
            <person name="Israni S."/>
            <person name="Pitluck S."/>
            <person name="Di Bartolo G."/>
            <person name="Chain P."/>
            <person name="Schmutz J."/>
            <person name="Larimer F."/>
            <person name="Land M."/>
            <person name="Kyrpides N."/>
            <person name="Ivanova N."/>
            <person name="Richardson P."/>
        </authorList>
    </citation>
    <scope>NUCLEOTIDE SEQUENCE [LARGE SCALE GENOMIC DNA]</scope>
    <source>
        <strain evidence="5">ATCC 53774 / DSM 7210 / GS-15</strain>
    </source>
</reference>
<dbReference type="EMBL" id="CP000148">
    <property type="protein sequence ID" value="ABB32292.1"/>
    <property type="molecule type" value="Genomic_DNA"/>
</dbReference>
<reference evidence="4 5" key="2">
    <citation type="journal article" date="2009" name="BMC Microbiol.">
        <title>The genome sequence of Geobacter metallireducens: features of metabolism, physiology and regulation common and dissimilar to Geobacter sulfurreducens.</title>
        <authorList>
            <person name="Aklujkar M."/>
            <person name="Krushkal J."/>
            <person name="DiBartolo G."/>
            <person name="Lapidus A."/>
            <person name="Land M.L."/>
            <person name="Lovley D.R."/>
        </authorList>
    </citation>
    <scope>NUCLEOTIDE SEQUENCE [LARGE SCALE GENOMIC DNA]</scope>
    <source>
        <strain evidence="5">ATCC 53774 / DSM 7210 / GS-15</strain>
    </source>
</reference>
<dbReference type="GO" id="GO:0047617">
    <property type="term" value="F:fatty acyl-CoA hydrolase activity"/>
    <property type="evidence" value="ECO:0007669"/>
    <property type="project" value="TreeGrafter"/>
</dbReference>
<name>Q39TY2_GEOMG</name>
<sequence length="314" mass="35038">MSGTLFTYRRKVDFGDCDSARIYFTPRAVDYAVEAVEAWFGDVLGVSWADLFLRHDLDVTFVRMGCEYFRPVIADQTVHVRVRATAVDRSSVTFSAAGEDDSGGVFFRATLVAQFRAGRNRAPVPIPPRYRERMEDCLEQADGKSGTVAQRVGGEPFLSRLQSDGVHFTVRRRVVYGDCTLSGTVYAPRLFNYAVEAVGEWYRETLGISWREQCIRLRGAPFREVWCERLAPLVPGQVITMTVGIPRLGKSSIGYEVVGYDDRGEPCFQVGMSACYISEETGSIKAIPFPDDMRSRILAYQVLCDQGVIPATAS</sequence>
<proteinExistence type="inferred from homology"/>
<evidence type="ECO:0000256" key="1">
    <source>
        <dbReference type="ARBA" id="ARBA00005953"/>
    </source>
</evidence>